<dbReference type="PROSITE" id="PS50893">
    <property type="entry name" value="ABC_TRANSPORTER_2"/>
    <property type="match status" value="2"/>
</dbReference>
<reference evidence="4 5" key="1">
    <citation type="submission" date="2021-05" db="EMBL/GenBank/DDBJ databases">
        <title>Fusibacter ferrireducens sp. nov., an anaerobic, sulfur- and Fe-reducing bacterium isolated from the mangrove sediment.</title>
        <authorList>
            <person name="Qiu D."/>
        </authorList>
    </citation>
    <scope>NUCLEOTIDE SEQUENCE [LARGE SCALE GENOMIC DNA]</scope>
    <source>
        <strain evidence="4 5">DSM 12116</strain>
    </source>
</reference>
<dbReference type="SMART" id="SM00382">
    <property type="entry name" value="AAA"/>
    <property type="match status" value="2"/>
</dbReference>
<name>A0ABS5PSV4_9FIRM</name>
<organism evidence="4 5">
    <name type="scientific">Fusibacter paucivorans</name>
    <dbReference type="NCBI Taxonomy" id="76009"/>
    <lineage>
        <taxon>Bacteria</taxon>
        <taxon>Bacillati</taxon>
        <taxon>Bacillota</taxon>
        <taxon>Clostridia</taxon>
        <taxon>Eubacteriales</taxon>
        <taxon>Eubacteriales Family XII. Incertae Sedis</taxon>
        <taxon>Fusibacter</taxon>
    </lineage>
</organism>
<evidence type="ECO:0000256" key="2">
    <source>
        <dbReference type="ARBA" id="ARBA00022840"/>
    </source>
</evidence>
<accession>A0ABS5PSV4</accession>
<keyword evidence="2 4" id="KW-0067">ATP-binding</keyword>
<feature type="domain" description="ABC transporter" evidence="3">
    <location>
        <begin position="7"/>
        <end position="240"/>
    </location>
</feature>
<feature type="domain" description="ABC transporter" evidence="3">
    <location>
        <begin position="257"/>
        <end position="505"/>
    </location>
</feature>
<dbReference type="EMBL" id="JAHBCL010000034">
    <property type="protein sequence ID" value="MBS7528255.1"/>
    <property type="molecule type" value="Genomic_DNA"/>
</dbReference>
<dbReference type="InterPro" id="IPR003439">
    <property type="entry name" value="ABC_transporter-like_ATP-bd"/>
</dbReference>
<sequence length="513" mass="56010">MDSEVAIRLQNVTKRFGDIIANDNVNLLVKKGEILSILGENGSGKTTLMNMLSGIYFPDHGDITVHGKKVTIRSPKDAFALGIGMIHQHFKLIDVLTAAENIILGLPGHERLDMKSIVAEVNELVAKYGFDLDPEQKIYDMSVSQKQTVEIVKVLYRGAEILILDEPTAVLTPQETSKLFDVLRNMRKAGKSIIIITHKLNEVMAISDRVTVLRKGQYIGSIETRDASVEVLTEMMVGQKIDLEIDRTEPMPFVGRIEVKNITCRNRDGVAILKDVSFTSSAGEILGIAGIAGSGQKELLEAVAGLQEIESGEILYHSPEGETVTISDMKAAEIRDLKISLAFVPEDRLGMGLVGSMDLTDNIMLRSYNEGKHFFANRKNPRKLATRIVEKLSVVTPSVDTPVRKLSGGNVQKILLGREIASSPNVLMVAYPVRGLDINSSYMIYNLLGDQKQKGASVICVGEDLDVLMALCDRIVVLSGGELTGIVDARTISKEDIGLLMTSSKKGGAQHAE</sequence>
<evidence type="ECO:0000256" key="1">
    <source>
        <dbReference type="ARBA" id="ARBA00022741"/>
    </source>
</evidence>
<evidence type="ECO:0000313" key="5">
    <source>
        <dbReference type="Proteomes" id="UP000746471"/>
    </source>
</evidence>
<protein>
    <submittedName>
        <fullName evidence="4">ABC transporter ATP-binding protein</fullName>
    </submittedName>
</protein>
<evidence type="ECO:0000259" key="3">
    <source>
        <dbReference type="PROSITE" id="PS50893"/>
    </source>
</evidence>
<evidence type="ECO:0000313" key="4">
    <source>
        <dbReference type="EMBL" id="MBS7528255.1"/>
    </source>
</evidence>
<dbReference type="InterPro" id="IPR027417">
    <property type="entry name" value="P-loop_NTPase"/>
</dbReference>
<dbReference type="SUPFAM" id="SSF52540">
    <property type="entry name" value="P-loop containing nucleoside triphosphate hydrolases"/>
    <property type="match status" value="2"/>
</dbReference>
<keyword evidence="5" id="KW-1185">Reference proteome</keyword>
<dbReference type="CDD" id="cd03216">
    <property type="entry name" value="ABC_Carb_Monos_I"/>
    <property type="match status" value="1"/>
</dbReference>
<dbReference type="PANTHER" id="PTHR43790:SF4">
    <property type="entry name" value="GUANOSINE IMPORT ATP-BINDING PROTEIN NUPO"/>
    <property type="match status" value="1"/>
</dbReference>
<dbReference type="GO" id="GO:0005524">
    <property type="term" value="F:ATP binding"/>
    <property type="evidence" value="ECO:0007669"/>
    <property type="project" value="UniProtKB-KW"/>
</dbReference>
<dbReference type="Proteomes" id="UP000746471">
    <property type="component" value="Unassembled WGS sequence"/>
</dbReference>
<comment type="caution">
    <text evidence="4">The sequence shown here is derived from an EMBL/GenBank/DDBJ whole genome shotgun (WGS) entry which is preliminary data.</text>
</comment>
<dbReference type="CDD" id="cd03215">
    <property type="entry name" value="ABC_Carb_Monos_II"/>
    <property type="match status" value="1"/>
</dbReference>
<proteinExistence type="predicted"/>
<keyword evidence="1" id="KW-0547">Nucleotide-binding</keyword>
<gene>
    <name evidence="4" type="ORF">KHM83_16320</name>
</gene>
<dbReference type="InterPro" id="IPR050107">
    <property type="entry name" value="ABC_carbohydrate_import_ATPase"/>
</dbReference>
<dbReference type="Pfam" id="PF00005">
    <property type="entry name" value="ABC_tran"/>
    <property type="match status" value="2"/>
</dbReference>
<dbReference type="PANTHER" id="PTHR43790">
    <property type="entry name" value="CARBOHYDRATE TRANSPORT ATP-BINDING PROTEIN MG119-RELATED"/>
    <property type="match status" value="1"/>
</dbReference>
<dbReference type="InterPro" id="IPR003593">
    <property type="entry name" value="AAA+_ATPase"/>
</dbReference>
<dbReference type="RefSeq" id="WP_213238116.1">
    <property type="nucleotide sequence ID" value="NZ_JAHBCL010000034.1"/>
</dbReference>
<dbReference type="Gene3D" id="3.40.50.300">
    <property type="entry name" value="P-loop containing nucleotide triphosphate hydrolases"/>
    <property type="match status" value="2"/>
</dbReference>